<dbReference type="KEGG" id="sep:SE_0847"/>
<dbReference type="GO" id="GO:0031640">
    <property type="term" value="P:killing of cells of another organism"/>
    <property type="evidence" value="ECO:0007669"/>
    <property type="project" value="UniProtKB-KW"/>
</dbReference>
<keyword evidence="3" id="KW-0964">Secreted</keyword>
<evidence type="ECO:0000256" key="6">
    <source>
        <dbReference type="ARBA" id="ARBA00022852"/>
    </source>
</evidence>
<evidence type="ECO:0000256" key="5">
    <source>
        <dbReference type="ARBA" id="ARBA00022735"/>
    </source>
</evidence>
<dbReference type="AlphaFoldDB" id="A0A0H2VFT2"/>
<dbReference type="OrthoDB" id="2397642at2"/>
<evidence type="ECO:0000313" key="9">
    <source>
        <dbReference type="Proteomes" id="UP000001411"/>
    </source>
</evidence>
<comment type="similarity">
    <text evidence="2">Belongs to the staphylococcal hemolytic protein family.</text>
</comment>
<reference evidence="8 9" key="1">
    <citation type="journal article" date="2003" name="Mol. Microbiol.">
        <title>Genome-based analysis of virulence genes in a non-biofilm-forming Staphylococcus epidermidis strain (ATCC 12228).</title>
        <authorList>
            <person name="Zhang Y.Q."/>
            <person name="Ren S.X."/>
            <person name="Li H.L."/>
            <person name="Wang Y.X."/>
            <person name="Fu G."/>
            <person name="Yang J."/>
            <person name="Qin Z.Q."/>
            <person name="Miao Y.G."/>
            <person name="Wang W.Y."/>
            <person name="Chen R.S."/>
            <person name="Shen Y."/>
            <person name="Chen Z."/>
            <person name="Yuan Z.H."/>
            <person name="Zhao G.P."/>
            <person name="Qu D."/>
            <person name="Danchin A."/>
            <person name="Wen Y.M."/>
        </authorList>
    </citation>
    <scope>NUCLEOTIDE SEQUENCE [LARGE SCALE GENOMIC DNA]</scope>
    <source>
        <strain evidence="9">ATCC 12228 / FDA PCI 1200</strain>
    </source>
</reference>
<sequence>MEQLFDAIRSVVDAGINQDWSQLASGIAGIVENGVSIISKLLGQ</sequence>
<name>A0A0H2VFT2_STAES</name>
<keyword evidence="7" id="KW-0843">Virulence</keyword>
<keyword evidence="6" id="KW-0204">Cytolysis</keyword>
<dbReference type="EMBL" id="AE015929">
    <property type="protein sequence ID" value="AAO04444.1"/>
    <property type="molecule type" value="Genomic_DNA"/>
</dbReference>
<dbReference type="Proteomes" id="UP000001411">
    <property type="component" value="Chromosome"/>
</dbReference>
<evidence type="ECO:0000256" key="4">
    <source>
        <dbReference type="ARBA" id="ARBA00022656"/>
    </source>
</evidence>
<dbReference type="HOGENOM" id="CLU_207329_1_0_9"/>
<comment type="subcellular location">
    <subcellularLocation>
        <location evidence="1">Secreted</location>
    </subcellularLocation>
</comment>
<dbReference type="Pfam" id="PF05480">
    <property type="entry name" value="PSMbeta"/>
    <property type="match status" value="1"/>
</dbReference>
<dbReference type="GeneID" id="50019014"/>
<dbReference type="GO" id="GO:0005576">
    <property type="term" value="C:extracellular region"/>
    <property type="evidence" value="ECO:0007669"/>
    <property type="project" value="UniProtKB-SubCell"/>
</dbReference>
<organism evidence="8 9">
    <name type="scientific">Staphylococcus epidermidis (strain ATCC 12228 / FDA PCI 1200)</name>
    <dbReference type="NCBI Taxonomy" id="176280"/>
    <lineage>
        <taxon>Bacteria</taxon>
        <taxon>Bacillati</taxon>
        <taxon>Bacillota</taxon>
        <taxon>Bacilli</taxon>
        <taxon>Bacillales</taxon>
        <taxon>Staphylococcaceae</taxon>
        <taxon>Staphylococcus</taxon>
    </lineage>
</organism>
<dbReference type="PATRIC" id="fig|176280.10.peg.820"/>
<evidence type="ECO:0000256" key="2">
    <source>
        <dbReference type="ARBA" id="ARBA00006367"/>
    </source>
</evidence>
<dbReference type="RefSeq" id="WP_001830190.1">
    <property type="nucleotide sequence ID" value="NC_004461.1"/>
</dbReference>
<evidence type="ECO:0000313" key="8">
    <source>
        <dbReference type="EMBL" id="AAO04444.1"/>
    </source>
</evidence>
<evidence type="ECO:0008006" key="10">
    <source>
        <dbReference type="Google" id="ProtNLM"/>
    </source>
</evidence>
<gene>
    <name evidence="8" type="ordered locus">SE_0847</name>
</gene>
<dbReference type="GO" id="GO:0090729">
    <property type="term" value="F:toxin activity"/>
    <property type="evidence" value="ECO:0007669"/>
    <property type="project" value="UniProtKB-KW"/>
</dbReference>
<evidence type="ECO:0000256" key="1">
    <source>
        <dbReference type="ARBA" id="ARBA00004613"/>
    </source>
</evidence>
<keyword evidence="5" id="KW-0354">Hemolysis</keyword>
<accession>A0A0H2VFT2</accession>
<dbReference type="InterPro" id="IPR008846">
    <property type="entry name" value="PSMbeta"/>
</dbReference>
<evidence type="ECO:0000256" key="7">
    <source>
        <dbReference type="ARBA" id="ARBA00023026"/>
    </source>
</evidence>
<keyword evidence="4" id="KW-0800">Toxin</keyword>
<protein>
    <recommendedName>
        <fullName evidence="10">Beta-class phenol-soluble modulin</fullName>
    </recommendedName>
</protein>
<evidence type="ECO:0000256" key="3">
    <source>
        <dbReference type="ARBA" id="ARBA00022525"/>
    </source>
</evidence>
<proteinExistence type="inferred from homology"/>